<organism evidence="1 2">
    <name type="scientific">Trypanosoma conorhini</name>
    <dbReference type="NCBI Taxonomy" id="83891"/>
    <lineage>
        <taxon>Eukaryota</taxon>
        <taxon>Discoba</taxon>
        <taxon>Euglenozoa</taxon>
        <taxon>Kinetoplastea</taxon>
        <taxon>Metakinetoplastina</taxon>
        <taxon>Trypanosomatida</taxon>
        <taxon>Trypanosomatidae</taxon>
        <taxon>Trypanosoma</taxon>
    </lineage>
</organism>
<comment type="caution">
    <text evidence="1">The sequence shown here is derived from an EMBL/GenBank/DDBJ whole genome shotgun (WGS) entry which is preliminary data.</text>
</comment>
<dbReference type="SUPFAM" id="SSF103657">
    <property type="entry name" value="BAR/IMD domain-like"/>
    <property type="match status" value="1"/>
</dbReference>
<dbReference type="Gene3D" id="1.20.1270.60">
    <property type="entry name" value="Arfaptin homology (AH) domain/BAR domain"/>
    <property type="match status" value="1"/>
</dbReference>
<sequence length="236" mass="26127">MGAHSATTDPQAALLQRVEEGLKAFNEANKNYIAAVRKVDSALEEMAVAFRQLSYGEMPPDLRGAVDTFGSTVALHRGAAAATGKGRNSLSDRLDGKEYAMVQYVDDFVRNVDSLGDSLKSLTKLTRVKHEEQEKVDKKYNEARAKTEKIAAADVKKNRNSAENPDYVKHVSKRDTLRKELTKKEEELTKVCRELQERRVEAIGKALSAMGELSSRYWSGVAQVMRSAEAAQIHGV</sequence>
<name>A0A3R7KFW5_9TRYP</name>
<evidence type="ECO:0008006" key="3">
    <source>
        <dbReference type="Google" id="ProtNLM"/>
    </source>
</evidence>
<dbReference type="RefSeq" id="XP_029225562.1">
    <property type="nucleotide sequence ID" value="XM_029374340.1"/>
</dbReference>
<evidence type="ECO:0000313" key="2">
    <source>
        <dbReference type="Proteomes" id="UP000284403"/>
    </source>
</evidence>
<dbReference type="InterPro" id="IPR027267">
    <property type="entry name" value="AH/BAR_dom_sf"/>
</dbReference>
<dbReference type="PANTHER" id="PTHR38148">
    <property type="entry name" value="BAR DOMAIN-CONTAINING PROTEIN"/>
    <property type="match status" value="1"/>
</dbReference>
<dbReference type="AlphaFoldDB" id="A0A3R7KFW5"/>
<proteinExistence type="predicted"/>
<dbReference type="Proteomes" id="UP000284403">
    <property type="component" value="Unassembled WGS sequence"/>
</dbReference>
<accession>A0A3R7KFW5</accession>
<dbReference type="EMBL" id="MKKU01000580">
    <property type="protein sequence ID" value="RNF06963.1"/>
    <property type="molecule type" value="Genomic_DNA"/>
</dbReference>
<dbReference type="GeneID" id="40321086"/>
<dbReference type="OrthoDB" id="264958at2759"/>
<protein>
    <recommendedName>
        <fullName evidence="3">BAR domain-containing protein</fullName>
    </recommendedName>
</protein>
<dbReference type="PANTHER" id="PTHR38148:SF3">
    <property type="entry name" value="BAR DOMAIN-CONTAINING PROTEIN"/>
    <property type="match status" value="1"/>
</dbReference>
<evidence type="ECO:0000313" key="1">
    <source>
        <dbReference type="EMBL" id="RNF06963.1"/>
    </source>
</evidence>
<keyword evidence="2" id="KW-1185">Reference proteome</keyword>
<gene>
    <name evidence="1" type="ORF">Tco025E_07475</name>
</gene>
<reference evidence="1 2" key="1">
    <citation type="journal article" date="2018" name="BMC Genomics">
        <title>Genomic comparison of Trypanosoma conorhini and Trypanosoma rangeli to Trypanosoma cruzi strains of high and low virulence.</title>
        <authorList>
            <person name="Bradwell K.R."/>
            <person name="Koparde V.N."/>
            <person name="Matveyev A.V."/>
            <person name="Serrano M.G."/>
            <person name="Alves J.M."/>
            <person name="Parikh H."/>
            <person name="Huang B."/>
            <person name="Lee V."/>
            <person name="Espinosa-Alvarez O."/>
            <person name="Ortiz P.A."/>
            <person name="Costa-Martins A.G."/>
            <person name="Teixeira M.M."/>
            <person name="Buck G.A."/>
        </authorList>
    </citation>
    <scope>NUCLEOTIDE SEQUENCE [LARGE SCALE GENOMIC DNA]</scope>
    <source>
        <strain evidence="1 2">025E</strain>
    </source>
</reference>